<evidence type="ECO:0000259" key="2">
    <source>
        <dbReference type="PROSITE" id="PS50041"/>
    </source>
</evidence>
<dbReference type="Pfam" id="PF00059">
    <property type="entry name" value="Lectin_C"/>
    <property type="match status" value="2"/>
</dbReference>
<reference evidence="3" key="1">
    <citation type="submission" date="2017-09" db="EMBL/GenBank/DDBJ databases">
        <title>Contemporary evolution of a Lepidopteran species, Heliothis virescens, in response to modern agricultural practices.</title>
        <authorList>
            <person name="Fritz M.L."/>
            <person name="Deyonke A.M."/>
            <person name="Papanicolaou A."/>
            <person name="Micinski S."/>
            <person name="Westbrook J."/>
            <person name="Gould F."/>
        </authorList>
    </citation>
    <scope>NUCLEOTIDE SEQUENCE [LARGE SCALE GENOMIC DNA]</scope>
    <source>
        <strain evidence="3">HvINT-</strain>
        <tissue evidence="3">Whole body</tissue>
    </source>
</reference>
<keyword evidence="1" id="KW-0732">Signal</keyword>
<dbReference type="AlphaFoldDB" id="A0A2A4K0C8"/>
<dbReference type="InterPro" id="IPR001304">
    <property type="entry name" value="C-type_lectin-like"/>
</dbReference>
<sequence>MFSKTLLVLFVLYVCPNSSNGQKEKKFFRPDYTYIEATQSFYKFHRTPLPWLEAKARCALEGAILFHPADYAEAQDTLSFWSATQPAIKGIYLGISDILSEGNFVTVDGKPIADVYSNWLPKQPDNHKNEDCATMTQGGLMNDVMCSGRHSFICKKNIDSLEWNLACNIYNQDYTFDPESGKCYKLHTTPMNWSEAYTACSTELTHLAVIKNQEEADYLAKLVETASAKKIRGSYVRGIFHLGYHNIMNEGWTTVSGTKLNEDTSMFWGGYVPNDSDSQQCGAMFYTGRLTPVDCNLRSLFVCEHQVDCLTMASC</sequence>
<name>A0A2A4K0C8_HELVI</name>
<accession>A0A2A4K0C8</accession>
<feature type="signal peptide" evidence="1">
    <location>
        <begin position="1"/>
        <end position="21"/>
    </location>
</feature>
<dbReference type="InterPro" id="IPR016187">
    <property type="entry name" value="CTDL_fold"/>
</dbReference>
<dbReference type="SUPFAM" id="SSF56436">
    <property type="entry name" value="C-type lectin-like"/>
    <property type="match status" value="2"/>
</dbReference>
<dbReference type="Gene3D" id="3.10.100.10">
    <property type="entry name" value="Mannose-Binding Protein A, subunit A"/>
    <property type="match status" value="2"/>
</dbReference>
<dbReference type="InterPro" id="IPR016186">
    <property type="entry name" value="C-type_lectin-like/link_sf"/>
</dbReference>
<dbReference type="PROSITE" id="PS50041">
    <property type="entry name" value="C_TYPE_LECTIN_2"/>
    <property type="match status" value="2"/>
</dbReference>
<gene>
    <name evidence="3" type="ORF">B5V51_8047</name>
</gene>
<dbReference type="InterPro" id="IPR050111">
    <property type="entry name" value="C-type_lectin/snaclec_domain"/>
</dbReference>
<dbReference type="SMART" id="SM00034">
    <property type="entry name" value="CLECT"/>
    <property type="match status" value="2"/>
</dbReference>
<feature type="domain" description="C-type lectin" evidence="2">
    <location>
        <begin position="179"/>
        <end position="304"/>
    </location>
</feature>
<proteinExistence type="predicted"/>
<dbReference type="EMBL" id="NWSH01000351">
    <property type="protein sequence ID" value="PCG77130.1"/>
    <property type="molecule type" value="Genomic_DNA"/>
</dbReference>
<comment type="caution">
    <text evidence="3">The sequence shown here is derived from an EMBL/GenBank/DDBJ whole genome shotgun (WGS) entry which is preliminary data.</text>
</comment>
<evidence type="ECO:0000256" key="1">
    <source>
        <dbReference type="SAM" id="SignalP"/>
    </source>
</evidence>
<dbReference type="PANTHER" id="PTHR22803">
    <property type="entry name" value="MANNOSE, PHOSPHOLIPASE, LECTIN RECEPTOR RELATED"/>
    <property type="match status" value="1"/>
</dbReference>
<protein>
    <recommendedName>
        <fullName evidence="2">C-type lectin domain-containing protein</fullName>
    </recommendedName>
</protein>
<organism evidence="3">
    <name type="scientific">Heliothis virescens</name>
    <name type="common">Tobacco budworm moth</name>
    <dbReference type="NCBI Taxonomy" id="7102"/>
    <lineage>
        <taxon>Eukaryota</taxon>
        <taxon>Metazoa</taxon>
        <taxon>Ecdysozoa</taxon>
        <taxon>Arthropoda</taxon>
        <taxon>Hexapoda</taxon>
        <taxon>Insecta</taxon>
        <taxon>Pterygota</taxon>
        <taxon>Neoptera</taxon>
        <taxon>Endopterygota</taxon>
        <taxon>Lepidoptera</taxon>
        <taxon>Glossata</taxon>
        <taxon>Ditrysia</taxon>
        <taxon>Noctuoidea</taxon>
        <taxon>Noctuidae</taxon>
        <taxon>Heliothinae</taxon>
        <taxon>Heliothis</taxon>
    </lineage>
</organism>
<feature type="domain" description="C-type lectin" evidence="2">
    <location>
        <begin position="42"/>
        <end position="155"/>
    </location>
</feature>
<dbReference type="CDD" id="cd00037">
    <property type="entry name" value="CLECT"/>
    <property type="match status" value="2"/>
</dbReference>
<feature type="chain" id="PRO_5013399819" description="C-type lectin domain-containing protein" evidence="1">
    <location>
        <begin position="22"/>
        <end position="315"/>
    </location>
</feature>
<dbReference type="STRING" id="7102.A0A2A4K0C8"/>
<evidence type="ECO:0000313" key="3">
    <source>
        <dbReference type="EMBL" id="PCG77130.1"/>
    </source>
</evidence>